<keyword evidence="2" id="KW-1185">Reference proteome</keyword>
<proteinExistence type="predicted"/>
<dbReference type="GeneID" id="63210100"/>
<accession>A0A5J6TK30</accession>
<dbReference type="Proteomes" id="UP000327317">
    <property type="component" value="Segment"/>
</dbReference>
<dbReference type="EMBL" id="MN234187">
    <property type="protein sequence ID" value="QFG10337.1"/>
    <property type="molecule type" value="Genomic_DNA"/>
</dbReference>
<evidence type="ECO:0000313" key="1">
    <source>
        <dbReference type="EMBL" id="QFG10337.1"/>
    </source>
</evidence>
<sequence length="48" mass="5319">MAWDEAKAAQYEQALHDFADQNGYLPVLTAINAINAFGAQWIADHVND</sequence>
<organism evidence="1 2">
    <name type="scientific">Mycobacterium phage DyoEdafos</name>
    <dbReference type="NCBI Taxonomy" id="2599860"/>
    <lineage>
        <taxon>Viruses</taxon>
        <taxon>Duplodnaviria</taxon>
        <taxon>Heunggongvirae</taxon>
        <taxon>Uroviricota</taxon>
        <taxon>Caudoviricetes</taxon>
        <taxon>Vilmaviridae</taxon>
        <taxon>Lclasvirinae</taxon>
        <taxon>Bromdenvirus</taxon>
        <taxon>Bromdenvirus dyoedafos</taxon>
    </lineage>
</organism>
<dbReference type="KEGG" id="vg:63210100"/>
<reference evidence="1 2" key="1">
    <citation type="submission" date="2019-07" db="EMBL/GenBank/DDBJ databases">
        <authorList>
            <person name="Stoner T.H."/>
            <person name="Garlena R.A."/>
            <person name="Russell D.A."/>
            <person name="Pope W.H."/>
            <person name="Jacobs-Sera D."/>
            <person name="Hatfull G.F."/>
        </authorList>
    </citation>
    <scope>NUCLEOTIDE SEQUENCE [LARGE SCALE GENOMIC DNA]</scope>
</reference>
<gene>
    <name evidence="1" type="primary">111</name>
    <name evidence="1" type="ORF">SEA_DYOEDAFOS_111</name>
</gene>
<evidence type="ECO:0000313" key="2">
    <source>
        <dbReference type="Proteomes" id="UP000327317"/>
    </source>
</evidence>
<protein>
    <submittedName>
        <fullName evidence="1">Uncharacterized protein</fullName>
    </submittedName>
</protein>
<name>A0A5J6TK30_9CAUD</name>
<dbReference type="RefSeq" id="YP_010013459.1">
    <property type="nucleotide sequence ID" value="NC_053511.1"/>
</dbReference>